<sequence length="176" mass="19272">MGLVLAVYLVAIQLTGNFATVLTGELYRSNQPTPAQITGYVANYGIKTIVNLRGSKPNATWYQEEVATARALGLTLIDFDMSANRELSVDEARQLAALLRDAPKPLLIHCRSGSDRTGLASAIYLNQVANVDEETAEWQLSLRFGHIGIPFVSPAYAMDESWERLEKSFAPVPEAS</sequence>
<dbReference type="Proteomes" id="UP000435802">
    <property type="component" value="Unassembled WGS sequence"/>
</dbReference>
<dbReference type="OrthoDB" id="9814896at2"/>
<dbReference type="SUPFAM" id="SSF52799">
    <property type="entry name" value="(Phosphotyrosine protein) phosphatases II"/>
    <property type="match status" value="1"/>
</dbReference>
<comment type="similarity">
    <text evidence="1">Belongs to the protein-tyrosine phosphatase family.</text>
</comment>
<dbReference type="InterPro" id="IPR029021">
    <property type="entry name" value="Prot-tyrosine_phosphatase-like"/>
</dbReference>
<evidence type="ECO:0000313" key="3">
    <source>
        <dbReference type="EMBL" id="MXN44071.1"/>
    </source>
</evidence>
<dbReference type="Gene3D" id="3.90.190.10">
    <property type="entry name" value="Protein tyrosine phosphatase superfamily"/>
    <property type="match status" value="1"/>
</dbReference>
<name>A0A6N8S5Y5_9HYPH</name>
<dbReference type="InterPro" id="IPR016130">
    <property type="entry name" value="Tyr_Pase_AS"/>
</dbReference>
<evidence type="ECO:0000256" key="1">
    <source>
        <dbReference type="ARBA" id="ARBA00009580"/>
    </source>
</evidence>
<keyword evidence="4" id="KW-1185">Reference proteome</keyword>
<organism evidence="3 4">
    <name type="scientific">Shinella kummerowiae</name>
    <dbReference type="NCBI Taxonomy" id="417745"/>
    <lineage>
        <taxon>Bacteria</taxon>
        <taxon>Pseudomonadati</taxon>
        <taxon>Pseudomonadota</taxon>
        <taxon>Alphaproteobacteria</taxon>
        <taxon>Hyphomicrobiales</taxon>
        <taxon>Rhizobiaceae</taxon>
        <taxon>Shinella</taxon>
    </lineage>
</organism>
<dbReference type="GO" id="GO:0016791">
    <property type="term" value="F:phosphatase activity"/>
    <property type="evidence" value="ECO:0007669"/>
    <property type="project" value="TreeGrafter"/>
</dbReference>
<dbReference type="PANTHER" id="PTHR31126:SF72">
    <property type="entry name" value="DUAL SPECIFICITY PROTEIN PHOSPHATASE TPBA"/>
    <property type="match status" value="1"/>
</dbReference>
<evidence type="ECO:0000259" key="2">
    <source>
        <dbReference type="Pfam" id="PF22741"/>
    </source>
</evidence>
<accession>A0A6N8S5Y5</accession>
<dbReference type="PANTHER" id="PTHR31126">
    <property type="entry name" value="TYROSINE-PROTEIN PHOSPHATASE"/>
    <property type="match status" value="1"/>
</dbReference>
<comment type="caution">
    <text evidence="3">The sequence shown here is derived from an EMBL/GenBank/DDBJ whole genome shotgun (WGS) entry which is preliminary data.</text>
</comment>
<evidence type="ECO:0000313" key="4">
    <source>
        <dbReference type="Proteomes" id="UP000435802"/>
    </source>
</evidence>
<dbReference type="EMBL" id="WUMK01000001">
    <property type="protein sequence ID" value="MXN44071.1"/>
    <property type="molecule type" value="Genomic_DNA"/>
</dbReference>
<dbReference type="CDD" id="cd14529">
    <property type="entry name" value="TpbA-like"/>
    <property type="match status" value="1"/>
</dbReference>
<dbReference type="InterPro" id="IPR055214">
    <property type="entry name" value="PTP-NADK"/>
</dbReference>
<protein>
    <submittedName>
        <fullName evidence="3">Protein tyrosine phosphatase</fullName>
    </submittedName>
</protein>
<proteinExistence type="inferred from homology"/>
<dbReference type="AlphaFoldDB" id="A0A6N8S5Y5"/>
<dbReference type="Pfam" id="PF22741">
    <property type="entry name" value="PTP-NADK"/>
    <property type="match status" value="1"/>
</dbReference>
<feature type="domain" description="DSP-PTPase phosphatase fused to NAD+ Kinase" evidence="2">
    <location>
        <begin position="26"/>
        <end position="133"/>
    </location>
</feature>
<reference evidence="3 4" key="1">
    <citation type="submission" date="2019-12" db="EMBL/GenBank/DDBJ databases">
        <title>Shinella kummerowiae sp. nov., a symbiotic bacterium isolated from root nodules of the herbal legume Kummerowia stipulacea.</title>
        <authorList>
            <person name="Gao J."/>
        </authorList>
    </citation>
    <scope>NUCLEOTIDE SEQUENCE [LARGE SCALE GENOMIC DNA]</scope>
    <source>
        <strain evidence="3 4">CCBAU 25048</strain>
    </source>
</reference>
<dbReference type="PROSITE" id="PS00383">
    <property type="entry name" value="TYR_PHOSPHATASE_1"/>
    <property type="match status" value="1"/>
</dbReference>
<gene>
    <name evidence="3" type="ORF">GR138_02650</name>
</gene>